<dbReference type="Pfam" id="PF09692">
    <property type="entry name" value="Arb1"/>
    <property type="match status" value="1"/>
</dbReference>
<dbReference type="InterPro" id="IPR006630">
    <property type="entry name" value="La_HTH"/>
</dbReference>
<reference evidence="5" key="1">
    <citation type="journal article" date="2020" name="Stud. Mycol.">
        <title>101 Dothideomycetes genomes: a test case for predicting lifestyles and emergence of pathogens.</title>
        <authorList>
            <person name="Haridas S."/>
            <person name="Albert R."/>
            <person name="Binder M."/>
            <person name="Bloem J."/>
            <person name="Labutti K."/>
            <person name="Salamov A."/>
            <person name="Andreopoulos B."/>
            <person name="Baker S."/>
            <person name="Barry K."/>
            <person name="Bills G."/>
            <person name="Bluhm B."/>
            <person name="Cannon C."/>
            <person name="Castanera R."/>
            <person name="Culley D."/>
            <person name="Daum C."/>
            <person name="Ezra D."/>
            <person name="Gonzalez J."/>
            <person name="Henrissat B."/>
            <person name="Kuo A."/>
            <person name="Liang C."/>
            <person name="Lipzen A."/>
            <person name="Lutzoni F."/>
            <person name="Magnuson J."/>
            <person name="Mondo S."/>
            <person name="Nolan M."/>
            <person name="Ohm R."/>
            <person name="Pangilinan J."/>
            <person name="Park H.-J."/>
            <person name="Ramirez L."/>
            <person name="Alfaro M."/>
            <person name="Sun H."/>
            <person name="Tritt A."/>
            <person name="Yoshinaga Y."/>
            <person name="Zwiers L.-H."/>
            <person name="Turgeon B."/>
            <person name="Goodwin S."/>
            <person name="Spatafora J."/>
            <person name="Crous P."/>
            <person name="Grigoriev I."/>
        </authorList>
    </citation>
    <scope>NUCLEOTIDE SEQUENCE</scope>
    <source>
        <strain evidence="5">CBS 121410</strain>
    </source>
</reference>
<gene>
    <name evidence="5" type="ORF">K490DRAFT_22781</name>
</gene>
<feature type="non-terminal residue" evidence="5">
    <location>
        <position position="1"/>
    </location>
</feature>
<evidence type="ECO:0000256" key="3">
    <source>
        <dbReference type="SAM" id="MobiDB-lite"/>
    </source>
</evidence>
<dbReference type="AlphaFoldDB" id="A0A9P4LTT5"/>
<dbReference type="PANTHER" id="PTHR22792:SF140">
    <property type="entry name" value="ACHILLES, ISOFORM A"/>
    <property type="match status" value="1"/>
</dbReference>
<dbReference type="SMART" id="SM00715">
    <property type="entry name" value="LA"/>
    <property type="match status" value="1"/>
</dbReference>
<feature type="non-terminal residue" evidence="5">
    <location>
        <position position="515"/>
    </location>
</feature>
<evidence type="ECO:0000256" key="1">
    <source>
        <dbReference type="ARBA" id="ARBA00022884"/>
    </source>
</evidence>
<dbReference type="GO" id="GO:0003729">
    <property type="term" value="F:mRNA binding"/>
    <property type="evidence" value="ECO:0007669"/>
    <property type="project" value="TreeGrafter"/>
</dbReference>
<dbReference type="InterPro" id="IPR045180">
    <property type="entry name" value="La_dom_prot"/>
</dbReference>
<dbReference type="SUPFAM" id="SSF46785">
    <property type="entry name" value="Winged helix' DNA-binding domain"/>
    <property type="match status" value="1"/>
</dbReference>
<dbReference type="InterPro" id="IPR036388">
    <property type="entry name" value="WH-like_DNA-bd_sf"/>
</dbReference>
<organism evidence="5 6">
    <name type="scientific">Saccharata proteae CBS 121410</name>
    <dbReference type="NCBI Taxonomy" id="1314787"/>
    <lineage>
        <taxon>Eukaryota</taxon>
        <taxon>Fungi</taxon>
        <taxon>Dikarya</taxon>
        <taxon>Ascomycota</taxon>
        <taxon>Pezizomycotina</taxon>
        <taxon>Dothideomycetes</taxon>
        <taxon>Dothideomycetes incertae sedis</taxon>
        <taxon>Botryosphaeriales</taxon>
        <taxon>Saccharataceae</taxon>
        <taxon>Saccharata</taxon>
    </lineage>
</organism>
<feature type="region of interest" description="Disordered" evidence="3">
    <location>
        <begin position="91"/>
        <end position="134"/>
    </location>
</feature>
<accession>A0A9P4LTT5</accession>
<evidence type="ECO:0000256" key="2">
    <source>
        <dbReference type="PROSITE-ProRule" id="PRU00332"/>
    </source>
</evidence>
<dbReference type="OrthoDB" id="435402at2759"/>
<feature type="compositionally biased region" description="Basic and acidic residues" evidence="3">
    <location>
        <begin position="102"/>
        <end position="118"/>
    </location>
</feature>
<dbReference type="GO" id="GO:0031047">
    <property type="term" value="P:regulatory ncRNA-mediated gene silencing"/>
    <property type="evidence" value="ECO:0007669"/>
    <property type="project" value="InterPro"/>
</dbReference>
<dbReference type="GO" id="GO:0033167">
    <property type="term" value="C:ARC complex"/>
    <property type="evidence" value="ECO:0007669"/>
    <property type="project" value="InterPro"/>
</dbReference>
<dbReference type="EMBL" id="ML978798">
    <property type="protein sequence ID" value="KAF2083354.1"/>
    <property type="molecule type" value="Genomic_DNA"/>
</dbReference>
<sequence>PEGDAIRKQVEFYFSDENLPTDEHLLEKCGNHDNLPVSIRSICGFKKMRRFKPYLQVVASLKKSAFLDVVEGNKIKRKIPLMARTVLDKGADDLDSDMEDGEGIKEKPNNEDKDDSPPKKQQQQPKQEKKPKITVTGFEEWYAEPPIDPKEHQEEVEMYDPDISFRLRMETAIQRFKMRRKFQSVHRSAFDKLMRFGGVDSGQRQFTGGPKDPMLDQHDAAERALMLATHQIDDSREDETRWVVDFEGIAKGFLSCHYPYWVSHRPADIKNATAVMRSFYNYLQYHNVCPEYKSQLDAAKAVCDLADSEYDRLDGLNVTLPGPFNMAVSTLIGGYYASQWIQPGTWNNNLNPNDPLTSLTSISPTESRFIFKLAIAVLGADPKYTNINQSALLADPTRLASAPIETLDGIGLCITDIIQPTQAAIDLYAAANVRYTLRRDVQPLGKIRCTRTYEFWIEHDLLDELFVGLRFQARVKRDVQALEVIDQVQSIVPSFYAFLENELLDNWKEPSWFDD</sequence>
<dbReference type="InterPro" id="IPR018606">
    <property type="entry name" value="Arb1"/>
</dbReference>
<keyword evidence="6" id="KW-1185">Reference proteome</keyword>
<dbReference type="PROSITE" id="PS50961">
    <property type="entry name" value="HTH_LA"/>
    <property type="match status" value="1"/>
</dbReference>
<protein>
    <recommendedName>
        <fullName evidence="4">HTH La-type RNA-binding domain-containing protein</fullName>
    </recommendedName>
</protein>
<evidence type="ECO:0000313" key="5">
    <source>
        <dbReference type="EMBL" id="KAF2083354.1"/>
    </source>
</evidence>
<evidence type="ECO:0000313" key="6">
    <source>
        <dbReference type="Proteomes" id="UP000799776"/>
    </source>
</evidence>
<feature type="domain" description="HTH La-type RNA-binding" evidence="4">
    <location>
        <begin position="1"/>
        <end position="88"/>
    </location>
</feature>
<dbReference type="InterPro" id="IPR036390">
    <property type="entry name" value="WH_DNA-bd_sf"/>
</dbReference>
<dbReference type="PANTHER" id="PTHR22792">
    <property type="entry name" value="LUPUS LA PROTEIN-RELATED"/>
    <property type="match status" value="1"/>
</dbReference>
<dbReference type="Gene3D" id="1.10.10.10">
    <property type="entry name" value="Winged helix-like DNA-binding domain superfamily/Winged helix DNA-binding domain"/>
    <property type="match status" value="1"/>
</dbReference>
<name>A0A9P4LTT5_9PEZI</name>
<keyword evidence="1 2" id="KW-0694">RNA-binding</keyword>
<dbReference type="Pfam" id="PF05383">
    <property type="entry name" value="La"/>
    <property type="match status" value="1"/>
</dbReference>
<proteinExistence type="predicted"/>
<evidence type="ECO:0000259" key="4">
    <source>
        <dbReference type="PROSITE" id="PS50961"/>
    </source>
</evidence>
<dbReference type="Proteomes" id="UP000799776">
    <property type="component" value="Unassembled WGS sequence"/>
</dbReference>
<comment type="caution">
    <text evidence="5">The sequence shown here is derived from an EMBL/GenBank/DDBJ whole genome shotgun (WGS) entry which is preliminary data.</text>
</comment>